<accession>A0A2C9UNG9</accession>
<dbReference type="EMBL" id="CM004400">
    <property type="protein sequence ID" value="OAY32079.1"/>
    <property type="molecule type" value="Genomic_DNA"/>
</dbReference>
<gene>
    <name evidence="1" type="ORF">MANES_14G164600</name>
</gene>
<name>A0A2C9UNG9_MANES</name>
<evidence type="ECO:0000313" key="1">
    <source>
        <dbReference type="EMBL" id="OAY32079.1"/>
    </source>
</evidence>
<dbReference type="AlphaFoldDB" id="A0A2C9UNG9"/>
<proteinExistence type="predicted"/>
<organism evidence="1">
    <name type="scientific">Manihot esculenta</name>
    <name type="common">Cassava</name>
    <name type="synonym">Jatropha manihot</name>
    <dbReference type="NCBI Taxonomy" id="3983"/>
    <lineage>
        <taxon>Eukaryota</taxon>
        <taxon>Viridiplantae</taxon>
        <taxon>Streptophyta</taxon>
        <taxon>Embryophyta</taxon>
        <taxon>Tracheophyta</taxon>
        <taxon>Spermatophyta</taxon>
        <taxon>Magnoliopsida</taxon>
        <taxon>eudicotyledons</taxon>
        <taxon>Gunneridae</taxon>
        <taxon>Pentapetalae</taxon>
        <taxon>rosids</taxon>
        <taxon>fabids</taxon>
        <taxon>Malpighiales</taxon>
        <taxon>Euphorbiaceae</taxon>
        <taxon>Crotonoideae</taxon>
        <taxon>Manihoteae</taxon>
        <taxon>Manihot</taxon>
    </lineage>
</organism>
<reference evidence="1" key="1">
    <citation type="submission" date="2016-02" db="EMBL/GenBank/DDBJ databases">
        <title>WGS assembly of Manihot esculenta.</title>
        <authorList>
            <person name="Bredeson J.V."/>
            <person name="Prochnik S.E."/>
            <person name="Lyons J.B."/>
            <person name="Schmutz J."/>
            <person name="Grimwood J."/>
            <person name="Vrebalov J."/>
            <person name="Bart R.S."/>
            <person name="Amuge T."/>
            <person name="Ferguson M.E."/>
            <person name="Green R."/>
            <person name="Putnam N."/>
            <person name="Stites J."/>
            <person name="Rounsley S."/>
            <person name="Rokhsar D.S."/>
        </authorList>
    </citation>
    <scope>NUCLEOTIDE SEQUENCE [LARGE SCALE GENOMIC DNA]</scope>
    <source>
        <tissue evidence="1">Leaf</tissue>
    </source>
</reference>
<sequence length="97" mass="11290">MNDGLPFHVLWFTFCSSSLNWVQDKPKTQIQSPIYFYVDSTLIYCHFVSWVKVRIFHIHYSTSQLLNHTFFLNSLVLPSLTTSLCPCKCSRATNLIV</sequence>
<protein>
    <submittedName>
        <fullName evidence="1">Uncharacterized protein</fullName>
    </submittedName>
</protein>